<keyword evidence="8" id="KW-1185">Reference proteome</keyword>
<dbReference type="OrthoDB" id="409122at2759"/>
<dbReference type="EMBL" id="OC862568">
    <property type="protein sequence ID" value="CAD7630341.1"/>
    <property type="molecule type" value="Genomic_DNA"/>
</dbReference>
<comment type="similarity">
    <text evidence="1">Belongs to the proteasome subunit S14 family.</text>
</comment>
<evidence type="ECO:0000256" key="4">
    <source>
        <dbReference type="ARBA" id="ARBA00062283"/>
    </source>
</evidence>
<dbReference type="GO" id="GO:0005634">
    <property type="term" value="C:nucleus"/>
    <property type="evidence" value="ECO:0007669"/>
    <property type="project" value="TreeGrafter"/>
</dbReference>
<dbReference type="Gene3D" id="3.30.110.10">
    <property type="entry name" value="Translation initiation factor 3 (IF-3), C-terminal domain"/>
    <property type="match status" value="1"/>
</dbReference>
<dbReference type="InterPro" id="IPR033464">
    <property type="entry name" value="CSN8_PSD8_EIF3K"/>
</dbReference>
<keyword evidence="3" id="KW-0647">Proteasome</keyword>
<proteinExistence type="inferred from homology"/>
<dbReference type="EMBL" id="CAJPIZ010007993">
    <property type="protein sequence ID" value="CAG2110771.1"/>
    <property type="molecule type" value="Genomic_DNA"/>
</dbReference>
<gene>
    <name evidence="7" type="ORF">OSB1V03_LOCUS10754</name>
</gene>
<dbReference type="FunFam" id="1.25.40.990:FF:000001">
    <property type="entry name" value="26S proteasome non-ATPase regulatory subunit"/>
    <property type="match status" value="1"/>
</dbReference>
<accession>A0A7R9KY88</accession>
<sequence>MSNLMACVVRRLCALDSIGSRSGCVVRYLSQKPQKNNTKNFETKDEKELSKVKITLKDQSGHILGIKSMTESKLLAHKLKLNLIEDKSETKHKYQSFCLVSNKQLAQMDDQLSDNQLPSDDTNDLKKNESIHSRGAKEMKRLVFSTKVDENDLLTKINATKRWTSRGHHISIHVTNPQKDPKLLEAIYTKFETQLKGFGKLNQKKIKTDNTMKFMIIPDHIQDPLRGDRSEALVNTDQDNDDIDPNKLLSDEFEQQLQDIDKKMTLNAMNDTTALYELLKKEWQQKRPNLDKCGQLLTQLKVSLTGLSFLPTHEMVTNKELIISRDVLEIGALYSIAKQDIPSFERYLAQLKTYYFDYNSQLPESVYKYQLLGLNLLCKLSKNEVADFHTELELLPAKEIQNNVYIRHPVSLEQYLMEGSYNKVFLSKGNVPSQTYTFFIDRLLDTIRIEIGVCIEKAYQHIGVEEAKRLLFFENVSQLQEFAAIKKWSITGGVIQLPVDKDAGQTANKIPAKELAQQIIDYAKELEMIV</sequence>
<dbReference type="Pfam" id="PF10075">
    <property type="entry name" value="CSN8_PSD8_EIF3K"/>
    <property type="match status" value="1"/>
</dbReference>
<dbReference type="PANTHER" id="PTHR12387">
    <property type="entry name" value="26S PROTEASOME NON-ATPASE REGULATORY SUBUNIT 8"/>
    <property type="match status" value="1"/>
</dbReference>
<evidence type="ECO:0000256" key="1">
    <source>
        <dbReference type="ARBA" id="ARBA00009627"/>
    </source>
</evidence>
<name>A0A7R9KY88_9ACAR</name>
<dbReference type="GO" id="GO:0005829">
    <property type="term" value="C:cytosol"/>
    <property type="evidence" value="ECO:0007669"/>
    <property type="project" value="TreeGrafter"/>
</dbReference>
<dbReference type="SUPFAM" id="SSF55200">
    <property type="entry name" value="Translation initiation factor IF3, C-terminal domain"/>
    <property type="match status" value="1"/>
</dbReference>
<dbReference type="GO" id="GO:0043161">
    <property type="term" value="P:proteasome-mediated ubiquitin-dependent protein catabolic process"/>
    <property type="evidence" value="ECO:0007669"/>
    <property type="project" value="TreeGrafter"/>
</dbReference>
<dbReference type="InterPro" id="IPR006746">
    <property type="entry name" value="26S_Psome_Rpn12"/>
</dbReference>
<dbReference type="Proteomes" id="UP000759131">
    <property type="component" value="Unassembled WGS sequence"/>
</dbReference>
<feature type="domain" description="PCI" evidence="6">
    <location>
        <begin position="342"/>
        <end position="513"/>
    </location>
</feature>
<evidence type="ECO:0000256" key="3">
    <source>
        <dbReference type="ARBA" id="ARBA00022942"/>
    </source>
</evidence>
<dbReference type="PANTHER" id="PTHR12387:SF0">
    <property type="entry name" value="26S PROTEASOME NON-ATPASE REGULATORY SUBUNIT 8"/>
    <property type="match status" value="1"/>
</dbReference>
<protein>
    <recommendedName>
        <fullName evidence="2">26S proteasome non-ATPase regulatory subunit 8</fullName>
    </recommendedName>
    <alternativeName>
        <fullName evidence="5">26S proteasome regulatory subunit RPN12</fullName>
    </alternativeName>
</protein>
<dbReference type="AlphaFoldDB" id="A0A7R9KY88"/>
<reference evidence="7" key="1">
    <citation type="submission" date="2020-11" db="EMBL/GenBank/DDBJ databases">
        <authorList>
            <person name="Tran Van P."/>
        </authorList>
    </citation>
    <scope>NUCLEOTIDE SEQUENCE</scope>
</reference>
<evidence type="ECO:0000259" key="6">
    <source>
        <dbReference type="PROSITE" id="PS50250"/>
    </source>
</evidence>
<dbReference type="PROSITE" id="PS50250">
    <property type="entry name" value="PCI"/>
    <property type="match status" value="1"/>
</dbReference>
<dbReference type="InterPro" id="IPR036788">
    <property type="entry name" value="T_IF-3_C_sf"/>
</dbReference>
<dbReference type="Gene3D" id="1.25.40.990">
    <property type="match status" value="1"/>
</dbReference>
<comment type="subunit">
    <text evidence="4">Component of the 19S proteasome regulatory particle complex. The 26S proteasome consists of a 20S core particle (CP) and two 19S regulatory subunits (RP). The regulatory particle is made of a lid composed of 9 subunits including PSMD8, a base containing 6 ATPases and few additional components. Interacts with DDI2. Interacts with TASOR.</text>
</comment>
<dbReference type="InterPro" id="IPR000717">
    <property type="entry name" value="PCI_dom"/>
</dbReference>
<dbReference type="GO" id="GO:0006413">
    <property type="term" value="P:translational initiation"/>
    <property type="evidence" value="ECO:0007669"/>
    <property type="project" value="InterPro"/>
</dbReference>
<evidence type="ECO:0000313" key="7">
    <source>
        <dbReference type="EMBL" id="CAD7630341.1"/>
    </source>
</evidence>
<evidence type="ECO:0000256" key="2">
    <source>
        <dbReference type="ARBA" id="ARBA00014939"/>
    </source>
</evidence>
<evidence type="ECO:0000313" key="8">
    <source>
        <dbReference type="Proteomes" id="UP000759131"/>
    </source>
</evidence>
<evidence type="ECO:0000256" key="5">
    <source>
        <dbReference type="ARBA" id="ARBA00078986"/>
    </source>
</evidence>
<organism evidence="7">
    <name type="scientific">Medioppia subpectinata</name>
    <dbReference type="NCBI Taxonomy" id="1979941"/>
    <lineage>
        <taxon>Eukaryota</taxon>
        <taxon>Metazoa</taxon>
        <taxon>Ecdysozoa</taxon>
        <taxon>Arthropoda</taxon>
        <taxon>Chelicerata</taxon>
        <taxon>Arachnida</taxon>
        <taxon>Acari</taxon>
        <taxon>Acariformes</taxon>
        <taxon>Sarcoptiformes</taxon>
        <taxon>Oribatida</taxon>
        <taxon>Brachypylina</taxon>
        <taxon>Oppioidea</taxon>
        <taxon>Oppiidae</taxon>
        <taxon>Medioppia</taxon>
    </lineage>
</organism>
<dbReference type="GO" id="GO:0008541">
    <property type="term" value="C:proteasome regulatory particle, lid subcomplex"/>
    <property type="evidence" value="ECO:0007669"/>
    <property type="project" value="TreeGrafter"/>
</dbReference>